<keyword evidence="3" id="KW-0269">Exonuclease</keyword>
<evidence type="ECO:0000259" key="4">
    <source>
        <dbReference type="SMART" id="SM00479"/>
    </source>
</evidence>
<protein>
    <submittedName>
        <fullName evidence="5">DNA polymerase III</fullName>
    </submittedName>
</protein>
<dbReference type="GO" id="GO:0000175">
    <property type="term" value="F:3'-5'-RNA exonuclease activity"/>
    <property type="evidence" value="ECO:0007669"/>
    <property type="project" value="InterPro"/>
</dbReference>
<evidence type="ECO:0000256" key="2">
    <source>
        <dbReference type="ARBA" id="ARBA00022801"/>
    </source>
</evidence>
<dbReference type="Pfam" id="PF00929">
    <property type="entry name" value="RNase_T"/>
    <property type="match status" value="1"/>
</dbReference>
<dbReference type="GO" id="GO:0006259">
    <property type="term" value="P:DNA metabolic process"/>
    <property type="evidence" value="ECO:0007669"/>
    <property type="project" value="UniProtKB-ARBA"/>
</dbReference>
<dbReference type="RefSeq" id="WP_115958917.1">
    <property type="nucleotide sequence ID" value="NZ_CBCRVL010000006.1"/>
</dbReference>
<dbReference type="PANTHER" id="PTHR23044:SF61">
    <property type="entry name" value="3'-5' EXORIBONUCLEASE 1-RELATED"/>
    <property type="match status" value="1"/>
</dbReference>
<accession>A0A3D9CN65</accession>
<dbReference type="CDD" id="cd06133">
    <property type="entry name" value="ERI-1_3'hExo_like"/>
    <property type="match status" value="1"/>
</dbReference>
<organism evidence="5 6">
    <name type="scientific">Chryseobacterium flavum</name>
    <dbReference type="NCBI Taxonomy" id="415851"/>
    <lineage>
        <taxon>Bacteria</taxon>
        <taxon>Pseudomonadati</taxon>
        <taxon>Bacteroidota</taxon>
        <taxon>Flavobacteriia</taxon>
        <taxon>Flavobacteriales</taxon>
        <taxon>Weeksellaceae</taxon>
        <taxon>Chryseobacterium group</taxon>
        <taxon>Chryseobacterium</taxon>
    </lineage>
</organism>
<dbReference type="InterPro" id="IPR013520">
    <property type="entry name" value="Ribonucl_H"/>
</dbReference>
<feature type="domain" description="Exonuclease" evidence="4">
    <location>
        <begin position="6"/>
        <end position="184"/>
    </location>
</feature>
<dbReference type="Proteomes" id="UP000256769">
    <property type="component" value="Unassembled WGS sequence"/>
</dbReference>
<dbReference type="AlphaFoldDB" id="A0A3D9CN65"/>
<dbReference type="InterPro" id="IPR051274">
    <property type="entry name" value="3-5_Exoribonuclease"/>
</dbReference>
<dbReference type="PANTHER" id="PTHR23044">
    <property type="entry name" value="3'-5' EXONUCLEASE ERI1-RELATED"/>
    <property type="match status" value="1"/>
</dbReference>
<gene>
    <name evidence="5" type="ORF">DRF59_09095</name>
</gene>
<keyword evidence="6" id="KW-1185">Reference proteome</keyword>
<dbReference type="EMBL" id="QNUE01000006">
    <property type="protein sequence ID" value="REC67099.1"/>
    <property type="molecule type" value="Genomic_DNA"/>
</dbReference>
<evidence type="ECO:0000256" key="3">
    <source>
        <dbReference type="ARBA" id="ARBA00022839"/>
    </source>
</evidence>
<keyword evidence="2" id="KW-0378">Hydrolase</keyword>
<evidence type="ECO:0000256" key="1">
    <source>
        <dbReference type="ARBA" id="ARBA00022722"/>
    </source>
</evidence>
<sequence length="184" mass="20772">MKTTEDILIVDLEATCWEGRPPRGQESEIIEIGVCILNTGTGKISKNEGILIKPRLSKVSPFCTELTTLTQNILDNEGIALEDTFDILKAEYDSEELAWASYGNYDLSMLRNQAERFYIDYPMSDDHINVKTLFGQIHPGIRKSVGMNRALGELGLVLEGTHHRGVDDARNIARILYWCLKNQK</sequence>
<dbReference type="Gene3D" id="3.30.420.10">
    <property type="entry name" value="Ribonuclease H-like superfamily/Ribonuclease H"/>
    <property type="match status" value="1"/>
</dbReference>
<dbReference type="InterPro" id="IPR036397">
    <property type="entry name" value="RNaseH_sf"/>
</dbReference>
<reference evidence="5 6" key="1">
    <citation type="journal article" date="2007" name="Int. J. Syst. Evol. Microbiol.">
        <title>Chryseobacterium flavum sp. nov., isolated from polluted soil.</title>
        <authorList>
            <person name="Zhou Y."/>
            <person name="Dong J."/>
            <person name="Wang X."/>
            <person name="Huang X."/>
            <person name="Zhang K.Y."/>
            <person name="Zhang Y.Q."/>
            <person name="Guo Y.F."/>
            <person name="Lai R."/>
            <person name="Li W.J."/>
        </authorList>
    </citation>
    <scope>NUCLEOTIDE SEQUENCE [LARGE SCALE GENOMIC DNA]</scope>
    <source>
        <strain evidence="5 6">KCTC 12877</strain>
    </source>
</reference>
<dbReference type="SUPFAM" id="SSF53098">
    <property type="entry name" value="Ribonuclease H-like"/>
    <property type="match status" value="1"/>
</dbReference>
<name>A0A3D9CN65_9FLAO</name>
<comment type="caution">
    <text evidence="5">The sequence shown here is derived from an EMBL/GenBank/DDBJ whole genome shotgun (WGS) entry which is preliminary data.</text>
</comment>
<proteinExistence type="predicted"/>
<evidence type="ECO:0000313" key="5">
    <source>
        <dbReference type="EMBL" id="REC67099.1"/>
    </source>
</evidence>
<dbReference type="OrthoDB" id="159416at2"/>
<keyword evidence="1" id="KW-0540">Nuclease</keyword>
<dbReference type="InterPro" id="IPR047201">
    <property type="entry name" value="ERI-1_3'hExo-like"/>
</dbReference>
<evidence type="ECO:0000313" key="6">
    <source>
        <dbReference type="Proteomes" id="UP000256769"/>
    </source>
</evidence>
<dbReference type="GO" id="GO:0003676">
    <property type="term" value="F:nucleic acid binding"/>
    <property type="evidence" value="ECO:0007669"/>
    <property type="project" value="InterPro"/>
</dbReference>
<dbReference type="SMART" id="SM00479">
    <property type="entry name" value="EXOIII"/>
    <property type="match status" value="1"/>
</dbReference>
<dbReference type="InterPro" id="IPR012337">
    <property type="entry name" value="RNaseH-like_sf"/>
</dbReference>